<gene>
    <name evidence="2" type="ORF">ASPCAL06620</name>
</gene>
<accession>A0A0U5G4N1</accession>
<dbReference type="Proteomes" id="UP000054771">
    <property type="component" value="Unassembled WGS sequence"/>
</dbReference>
<protein>
    <submittedName>
        <fullName evidence="2">Uncharacterized protein</fullName>
    </submittedName>
</protein>
<reference evidence="3" key="1">
    <citation type="journal article" date="2016" name="Genome Announc.">
        <title>Draft genome sequences of fungus Aspergillus calidoustus.</title>
        <authorList>
            <person name="Horn F."/>
            <person name="Linde J."/>
            <person name="Mattern D.J."/>
            <person name="Walther G."/>
            <person name="Guthke R."/>
            <person name="Scherlach K."/>
            <person name="Martin K."/>
            <person name="Brakhage A.A."/>
            <person name="Petzke L."/>
            <person name="Valiante V."/>
        </authorList>
    </citation>
    <scope>NUCLEOTIDE SEQUENCE [LARGE SCALE GENOMIC DNA]</scope>
    <source>
        <strain evidence="3">SF006504</strain>
    </source>
</reference>
<proteinExistence type="predicted"/>
<dbReference type="AlphaFoldDB" id="A0A0U5G4N1"/>
<feature type="region of interest" description="Disordered" evidence="1">
    <location>
        <begin position="1"/>
        <end position="34"/>
    </location>
</feature>
<dbReference type="EMBL" id="CDMC01000005">
    <property type="protein sequence ID" value="CEL05502.1"/>
    <property type="molecule type" value="Genomic_DNA"/>
</dbReference>
<dbReference type="STRING" id="454130.A0A0U5G4N1"/>
<organism evidence="2 3">
    <name type="scientific">Aspergillus calidoustus</name>
    <dbReference type="NCBI Taxonomy" id="454130"/>
    <lineage>
        <taxon>Eukaryota</taxon>
        <taxon>Fungi</taxon>
        <taxon>Dikarya</taxon>
        <taxon>Ascomycota</taxon>
        <taxon>Pezizomycotina</taxon>
        <taxon>Eurotiomycetes</taxon>
        <taxon>Eurotiomycetidae</taxon>
        <taxon>Eurotiales</taxon>
        <taxon>Aspergillaceae</taxon>
        <taxon>Aspergillus</taxon>
        <taxon>Aspergillus subgen. Nidulantes</taxon>
    </lineage>
</organism>
<keyword evidence="3" id="KW-1185">Reference proteome</keyword>
<evidence type="ECO:0000313" key="3">
    <source>
        <dbReference type="Proteomes" id="UP000054771"/>
    </source>
</evidence>
<evidence type="ECO:0000313" key="2">
    <source>
        <dbReference type="EMBL" id="CEL05502.1"/>
    </source>
</evidence>
<sequence length="104" mass="11357">MLSQEEARSQHPILMTARLGRKDGRRPAPTAPGRARAEFFGESDSFQPQSLLSHQAMQGRFSLRNILSVDHGVESRPSVSESTSPDDPVVLGLINTQVASCLLE</sequence>
<name>A0A0U5G4N1_ASPCI</name>
<evidence type="ECO:0000256" key="1">
    <source>
        <dbReference type="SAM" id="MobiDB-lite"/>
    </source>
</evidence>